<protein>
    <submittedName>
        <fullName evidence="1">Uncharacterized protein</fullName>
    </submittedName>
</protein>
<accession>A0A9X1HVV4</accession>
<dbReference type="RefSeq" id="WP_225699677.1">
    <property type="nucleotide sequence ID" value="NZ_JAIXNE010000007.1"/>
</dbReference>
<gene>
    <name evidence="1" type="ORF">LDX50_28335</name>
</gene>
<keyword evidence="2" id="KW-1185">Reference proteome</keyword>
<comment type="caution">
    <text evidence="1">The sequence shown here is derived from an EMBL/GenBank/DDBJ whole genome shotgun (WGS) entry which is preliminary data.</text>
</comment>
<dbReference type="EMBL" id="JAIXNE010000007">
    <property type="protein sequence ID" value="MCA6078816.1"/>
    <property type="molecule type" value="Genomic_DNA"/>
</dbReference>
<reference evidence="1" key="1">
    <citation type="submission" date="2021-09" db="EMBL/GenBank/DDBJ databases">
        <title>Fulvivirga sp. isolated from coastal sediment.</title>
        <authorList>
            <person name="Yu H."/>
        </authorList>
    </citation>
    <scope>NUCLEOTIDE SEQUENCE</scope>
    <source>
        <strain evidence="1">1062</strain>
    </source>
</reference>
<dbReference type="AlphaFoldDB" id="A0A9X1HVV4"/>
<evidence type="ECO:0000313" key="1">
    <source>
        <dbReference type="EMBL" id="MCA6078816.1"/>
    </source>
</evidence>
<name>A0A9X1HVV4_9BACT</name>
<evidence type="ECO:0000313" key="2">
    <source>
        <dbReference type="Proteomes" id="UP001139409"/>
    </source>
</evidence>
<proteinExistence type="predicted"/>
<dbReference type="Proteomes" id="UP001139409">
    <property type="component" value="Unassembled WGS sequence"/>
</dbReference>
<sequence length="287" mass="33568">MRIKKALWVQGLMFLGENYYNMNIQQLSELIKPQAHINRKFFKIYQYRFNDIIDACAFDMAVLDKPFSQETIANTLTHFGLTTNRESINRRIASGSIPVIILEKKYTNPKAKCENEKFINGYEANETFYTNAKRNKAKTCLTFYEVRSENDLFTKLDDPELIFNCVFGYFQFLMMLRHAIREGYNTGHLVRLSTMLGSSAPSMRVSQALMDLSYITYEIHDGIPYLNVTEKNDLLYCQKDKLIHKGCLTKDQTYFDKADKKKQTYSTEGYKAQPMKLAWNWKSQQVI</sequence>
<organism evidence="1 2">
    <name type="scientific">Fulvivirga sedimenti</name>
    <dbReference type="NCBI Taxonomy" id="2879465"/>
    <lineage>
        <taxon>Bacteria</taxon>
        <taxon>Pseudomonadati</taxon>
        <taxon>Bacteroidota</taxon>
        <taxon>Cytophagia</taxon>
        <taxon>Cytophagales</taxon>
        <taxon>Fulvivirgaceae</taxon>
        <taxon>Fulvivirga</taxon>
    </lineage>
</organism>